<reference evidence="15 16" key="1">
    <citation type="submission" date="2019-08" db="EMBL/GenBank/DDBJ databases">
        <title>In-depth cultivation of the pig gut microbiome towards novel bacterial diversity and tailored functional studies.</title>
        <authorList>
            <person name="Wylensek D."/>
            <person name="Hitch T.C.A."/>
            <person name="Clavel T."/>
        </authorList>
    </citation>
    <scope>NUCLEOTIDE SEQUENCE [LARGE SCALE GENOMIC DNA]</scope>
    <source>
        <strain evidence="15 16">Oil+RF-744-GAM-WT-6</strain>
    </source>
</reference>
<dbReference type="AlphaFoldDB" id="A0A7X2TGY2"/>
<dbReference type="GO" id="GO:0009401">
    <property type="term" value="P:phosphoenolpyruvate-dependent sugar phosphotransferase system"/>
    <property type="evidence" value="ECO:0007669"/>
    <property type="project" value="UniProtKB-KW"/>
</dbReference>
<keyword evidence="5" id="KW-0762">Sugar transport</keyword>
<comment type="caution">
    <text evidence="15">The sequence shown here is derived from an EMBL/GenBank/DDBJ whole genome shotgun (WGS) entry which is preliminary data.</text>
</comment>
<protein>
    <recommendedName>
        <fullName evidence="12">Ascorbate-specific PTS system EIIC component</fullName>
    </recommendedName>
    <alternativeName>
        <fullName evidence="13">Ascorbate-specific permease IIC component UlaA</fullName>
    </alternativeName>
</protein>
<evidence type="ECO:0000256" key="12">
    <source>
        <dbReference type="ARBA" id="ARBA00039702"/>
    </source>
</evidence>
<evidence type="ECO:0000256" key="10">
    <source>
        <dbReference type="ARBA" id="ARBA00037387"/>
    </source>
</evidence>
<accession>A0A7X2TGY2</accession>
<name>A0A7X2TGY2_9FIRM</name>
<evidence type="ECO:0000313" key="15">
    <source>
        <dbReference type="EMBL" id="MSS59690.1"/>
    </source>
</evidence>
<evidence type="ECO:0000256" key="4">
    <source>
        <dbReference type="ARBA" id="ARBA00022475"/>
    </source>
</evidence>
<evidence type="ECO:0000256" key="7">
    <source>
        <dbReference type="ARBA" id="ARBA00022692"/>
    </source>
</evidence>
<keyword evidence="8 14" id="KW-1133">Transmembrane helix</keyword>
<proteinExistence type="inferred from homology"/>
<sequence>MAIWTFFVNNILTKPQYMVGLIVLIGYLLLRKPWYDTVSGTIKAIVGYMILSTGSGGMINTLKPILYGLGGRFGLQAIIIDPYNGQNAVQAAADAGDAVIGGQAFGQVMLLMAIAFVANIVLVRLNKWTKLRAVFTTGNVQIQQASTAFWLILFALPALRSQPTVTLIVMAVVLGLYWAVGSNLLVRYTQELTDGAGFSLAHQQMFGVALSTKLAEKMAKHDAEKEKKTGKKSALWSRRLEDIELPGWMQIFNDNMVCTALIMLFFFGIILCVVGKAYIVELGLMKETDSFFFYVLSTALSFAANLAILQLGVRTMVAELTTSFKGISDKLLPSAVPGVDCAVSYSFGSPNAVTIGFLFGALGETVAMLILVLTHSPTIVIAGFIPMFFDNATIALFANSKGGLKAAVIFPFISGLLQVFGSAFIATWTGLAQYGGYLGMWDWAVLWPIFTIVMKYLSWIGLALVVIFLIMIPQIQYRKDPEHYFMEVDDWEEYKKEKGIA</sequence>
<dbReference type="PANTHER" id="PTHR33843:SF4">
    <property type="entry name" value="ASCORBATE-SPECIFIC PTS SYSTEM EIIC COMPONENT"/>
    <property type="match status" value="1"/>
</dbReference>
<evidence type="ECO:0000256" key="9">
    <source>
        <dbReference type="ARBA" id="ARBA00023136"/>
    </source>
</evidence>
<evidence type="ECO:0000256" key="3">
    <source>
        <dbReference type="ARBA" id="ARBA00022448"/>
    </source>
</evidence>
<dbReference type="Pfam" id="PF03611">
    <property type="entry name" value="EIIC-GAT"/>
    <property type="match status" value="1"/>
</dbReference>
<feature type="transmembrane region" description="Helical" evidence="14">
    <location>
        <begin position="142"/>
        <end position="159"/>
    </location>
</feature>
<dbReference type="Proteomes" id="UP000461880">
    <property type="component" value="Unassembled WGS sequence"/>
</dbReference>
<evidence type="ECO:0000313" key="16">
    <source>
        <dbReference type="Proteomes" id="UP000461880"/>
    </source>
</evidence>
<evidence type="ECO:0000256" key="13">
    <source>
        <dbReference type="ARBA" id="ARBA00042859"/>
    </source>
</evidence>
<keyword evidence="16" id="KW-1185">Reference proteome</keyword>
<keyword evidence="3" id="KW-0813">Transport</keyword>
<evidence type="ECO:0000256" key="5">
    <source>
        <dbReference type="ARBA" id="ARBA00022597"/>
    </source>
</evidence>
<dbReference type="EMBL" id="VUMN01000044">
    <property type="protein sequence ID" value="MSS59690.1"/>
    <property type="molecule type" value="Genomic_DNA"/>
</dbReference>
<dbReference type="PANTHER" id="PTHR33843">
    <property type="entry name" value="ASCORBATE-SPECIFIC PTS SYSTEM EIIC COMPONENT"/>
    <property type="match status" value="1"/>
</dbReference>
<comment type="similarity">
    <text evidence="11">Belongs to the UlaA family.</text>
</comment>
<feature type="transmembrane region" description="Helical" evidence="14">
    <location>
        <begin position="104"/>
        <end position="122"/>
    </location>
</feature>
<dbReference type="RefSeq" id="WP_154505915.1">
    <property type="nucleotide sequence ID" value="NZ_VUMN01000044.1"/>
</dbReference>
<comment type="subcellular location">
    <subcellularLocation>
        <location evidence="1">Cell membrane</location>
        <topology evidence="1">Multi-pass membrane protein</topology>
    </subcellularLocation>
</comment>
<dbReference type="InterPro" id="IPR051562">
    <property type="entry name" value="Ascorbate-PTS_EIIC"/>
</dbReference>
<keyword evidence="4" id="KW-1003">Cell membrane</keyword>
<evidence type="ECO:0000256" key="8">
    <source>
        <dbReference type="ARBA" id="ARBA00022989"/>
    </source>
</evidence>
<feature type="transmembrane region" description="Helical" evidence="14">
    <location>
        <begin position="291"/>
        <end position="313"/>
    </location>
</feature>
<keyword evidence="6" id="KW-0598">Phosphotransferase system</keyword>
<evidence type="ECO:0000256" key="11">
    <source>
        <dbReference type="ARBA" id="ARBA00038218"/>
    </source>
</evidence>
<feature type="transmembrane region" description="Helical" evidence="14">
    <location>
        <begin position="379"/>
        <end position="399"/>
    </location>
</feature>
<gene>
    <name evidence="15" type="ORF">FYJ51_12380</name>
</gene>
<dbReference type="InterPro" id="IPR004703">
    <property type="entry name" value="PTS_sugar-sp_permease"/>
</dbReference>
<feature type="transmembrane region" description="Helical" evidence="14">
    <location>
        <begin position="406"/>
        <end position="426"/>
    </location>
</feature>
<evidence type="ECO:0000256" key="14">
    <source>
        <dbReference type="SAM" id="Phobius"/>
    </source>
</evidence>
<keyword evidence="7 14" id="KW-0812">Transmembrane</keyword>
<feature type="transmembrane region" description="Helical" evidence="14">
    <location>
        <begin position="42"/>
        <end position="62"/>
    </location>
</feature>
<dbReference type="GO" id="GO:0005886">
    <property type="term" value="C:plasma membrane"/>
    <property type="evidence" value="ECO:0007669"/>
    <property type="project" value="UniProtKB-SubCell"/>
</dbReference>
<comment type="subunit">
    <text evidence="2">Homodimer.</text>
</comment>
<keyword evidence="9 14" id="KW-0472">Membrane</keyword>
<feature type="transmembrane region" description="Helical" evidence="14">
    <location>
        <begin position="257"/>
        <end position="279"/>
    </location>
</feature>
<evidence type="ECO:0000256" key="6">
    <source>
        <dbReference type="ARBA" id="ARBA00022683"/>
    </source>
</evidence>
<evidence type="ECO:0000256" key="1">
    <source>
        <dbReference type="ARBA" id="ARBA00004651"/>
    </source>
</evidence>
<feature type="transmembrane region" description="Helical" evidence="14">
    <location>
        <begin position="12"/>
        <end position="30"/>
    </location>
</feature>
<organism evidence="15 16">
    <name type="scientific">Stecheria intestinalis</name>
    <dbReference type="NCBI Taxonomy" id="2606630"/>
    <lineage>
        <taxon>Bacteria</taxon>
        <taxon>Bacillati</taxon>
        <taxon>Bacillota</taxon>
        <taxon>Erysipelotrichia</taxon>
        <taxon>Erysipelotrichales</taxon>
        <taxon>Erysipelotrichaceae</taxon>
        <taxon>Stecheria</taxon>
    </lineage>
</organism>
<dbReference type="NCBIfam" id="NF006923">
    <property type="entry name" value="PRK09410.2-1"/>
    <property type="match status" value="1"/>
</dbReference>
<evidence type="ECO:0000256" key="2">
    <source>
        <dbReference type="ARBA" id="ARBA00011738"/>
    </source>
</evidence>
<feature type="transmembrane region" description="Helical" evidence="14">
    <location>
        <begin position="165"/>
        <end position="186"/>
    </location>
</feature>
<feature type="transmembrane region" description="Helical" evidence="14">
    <location>
        <begin position="352"/>
        <end position="373"/>
    </location>
</feature>
<feature type="transmembrane region" description="Helical" evidence="14">
    <location>
        <begin position="446"/>
        <end position="472"/>
    </location>
</feature>
<comment type="function">
    <text evidence="10">The phosphoenolpyruvate-dependent sugar phosphotransferase system (sugar PTS), a major carbohydrate active transport system, catalyzes the phosphorylation of incoming sugar substrates concomitantly with their translocation across the cell membrane. The enzyme II UlaABC PTS system is involved in ascorbate transport.</text>
</comment>